<dbReference type="EMBL" id="DXCX01000005">
    <property type="protein sequence ID" value="HIY72394.1"/>
    <property type="molecule type" value="Genomic_DNA"/>
</dbReference>
<dbReference type="InterPro" id="IPR035911">
    <property type="entry name" value="MurE/MurF_N"/>
</dbReference>
<proteinExistence type="inferred from homology"/>
<feature type="binding site" evidence="10">
    <location>
        <begin position="114"/>
        <end position="120"/>
    </location>
    <ligand>
        <name>ATP</name>
        <dbReference type="ChEBI" id="CHEBI:30616"/>
    </ligand>
</feature>
<evidence type="ECO:0000256" key="4">
    <source>
        <dbReference type="ARBA" id="ARBA00022741"/>
    </source>
</evidence>
<name>A0A9D1Z1K0_9FIRM</name>
<evidence type="ECO:0000256" key="2">
    <source>
        <dbReference type="ARBA" id="ARBA00022598"/>
    </source>
</evidence>
<dbReference type="GO" id="GO:0051301">
    <property type="term" value="P:cell division"/>
    <property type="evidence" value="ECO:0007669"/>
    <property type="project" value="UniProtKB-KW"/>
</dbReference>
<dbReference type="GO" id="GO:0009252">
    <property type="term" value="P:peptidoglycan biosynthetic process"/>
    <property type="evidence" value="ECO:0007669"/>
    <property type="project" value="UniProtKB-UniRule"/>
</dbReference>
<dbReference type="InterPro" id="IPR004101">
    <property type="entry name" value="Mur_ligase_C"/>
</dbReference>
<organism evidence="15 16">
    <name type="scientific">Candidatus Intestinimonas merdavium</name>
    <dbReference type="NCBI Taxonomy" id="2838622"/>
    <lineage>
        <taxon>Bacteria</taxon>
        <taxon>Bacillati</taxon>
        <taxon>Bacillota</taxon>
        <taxon>Clostridia</taxon>
        <taxon>Eubacteriales</taxon>
        <taxon>Intestinimonas</taxon>
    </lineage>
</organism>
<evidence type="ECO:0000256" key="9">
    <source>
        <dbReference type="ARBA" id="ARBA00023316"/>
    </source>
</evidence>
<accession>A0A9D1Z1K0</accession>
<dbReference type="GO" id="GO:0008360">
    <property type="term" value="P:regulation of cell shape"/>
    <property type="evidence" value="ECO:0007669"/>
    <property type="project" value="UniProtKB-KW"/>
</dbReference>
<comment type="catalytic activity">
    <reaction evidence="10 11">
        <text>D-alanyl-D-alanine + UDP-N-acetyl-alpha-D-muramoyl-L-alanyl-gamma-D-glutamyl-meso-2,6-diaminopimelate + ATP = UDP-N-acetyl-alpha-D-muramoyl-L-alanyl-gamma-D-glutamyl-meso-2,6-diaminopimeloyl-D-alanyl-D-alanine + ADP + phosphate + H(+)</text>
        <dbReference type="Rhea" id="RHEA:28374"/>
        <dbReference type="ChEBI" id="CHEBI:15378"/>
        <dbReference type="ChEBI" id="CHEBI:30616"/>
        <dbReference type="ChEBI" id="CHEBI:43474"/>
        <dbReference type="ChEBI" id="CHEBI:57822"/>
        <dbReference type="ChEBI" id="CHEBI:61386"/>
        <dbReference type="ChEBI" id="CHEBI:83905"/>
        <dbReference type="ChEBI" id="CHEBI:456216"/>
        <dbReference type="EC" id="6.3.2.10"/>
    </reaction>
</comment>
<dbReference type="GO" id="GO:0005524">
    <property type="term" value="F:ATP binding"/>
    <property type="evidence" value="ECO:0007669"/>
    <property type="project" value="UniProtKB-UniRule"/>
</dbReference>
<evidence type="ECO:0000256" key="7">
    <source>
        <dbReference type="ARBA" id="ARBA00022984"/>
    </source>
</evidence>
<evidence type="ECO:0000313" key="15">
    <source>
        <dbReference type="EMBL" id="HIY72394.1"/>
    </source>
</evidence>
<dbReference type="InterPro" id="IPR051046">
    <property type="entry name" value="MurCDEF_CellWall_CoF430Synth"/>
</dbReference>
<dbReference type="Gene3D" id="3.90.190.20">
    <property type="entry name" value="Mur ligase, C-terminal domain"/>
    <property type="match status" value="1"/>
</dbReference>
<evidence type="ECO:0000256" key="8">
    <source>
        <dbReference type="ARBA" id="ARBA00023306"/>
    </source>
</evidence>
<evidence type="ECO:0000259" key="12">
    <source>
        <dbReference type="Pfam" id="PF01225"/>
    </source>
</evidence>
<comment type="caution">
    <text evidence="15">The sequence shown here is derived from an EMBL/GenBank/DDBJ whole genome shotgun (WGS) entry which is preliminary data.</text>
</comment>
<reference evidence="15" key="1">
    <citation type="journal article" date="2021" name="PeerJ">
        <title>Extensive microbial diversity within the chicken gut microbiome revealed by metagenomics and culture.</title>
        <authorList>
            <person name="Gilroy R."/>
            <person name="Ravi A."/>
            <person name="Getino M."/>
            <person name="Pursley I."/>
            <person name="Horton D.L."/>
            <person name="Alikhan N.F."/>
            <person name="Baker D."/>
            <person name="Gharbi K."/>
            <person name="Hall N."/>
            <person name="Watson M."/>
            <person name="Adriaenssens E.M."/>
            <person name="Foster-Nyarko E."/>
            <person name="Jarju S."/>
            <person name="Secka A."/>
            <person name="Antonio M."/>
            <person name="Oren A."/>
            <person name="Chaudhuri R.R."/>
            <person name="La Ragione R."/>
            <person name="Hildebrand F."/>
            <person name="Pallen M.J."/>
        </authorList>
    </citation>
    <scope>NUCLEOTIDE SEQUENCE</scope>
    <source>
        <strain evidence="15">CHK33-7979</strain>
    </source>
</reference>
<sequence>MEPITIREIVAAVDGKLLGDFTALDQTVTHVFTDSRKPDPGALFIPLVGERFDGHAFINEALEGGAAGCFTQRERESYLPGKFYIKVNSTQKALRDLARWYKKKFPIPFVAITGSVGKTTTKDMVAAVLGERFKVLKTEGNFNNEVGLPLTLLRLNGTHEICVVEMGMNHFGEIEYLSAIVEPDVAVITNIGDSHIENLGSRENILEAKCEIFSHMDPEKSFVILNGDDPLLAGLRPTLPFETVMVGTAEGLEYRATDVSADGEKSVCCHVTTPTTDFAAQIPALGNHMLYPTLTATAVAEHFGMTGEEIARGILRFAPTKMRMNILKRGAGITILNDTYNANPQSMRAAVEVLAKTGSGYKIAVLGDMFELGPFAPNLHAGVGAYLAKAGIDCLLAVGELAEHIYKAAQEAHVADAFWCRTKEEAKPILEQLVRPNATILVKASRGMAFEELVEYLKSITAEP</sequence>
<keyword evidence="8 10" id="KW-0131">Cell cycle</keyword>
<dbReference type="SUPFAM" id="SSF53623">
    <property type="entry name" value="MurD-like peptide ligases, catalytic domain"/>
    <property type="match status" value="1"/>
</dbReference>
<keyword evidence="9 10" id="KW-0961">Cell wall biogenesis/degradation</keyword>
<reference evidence="15" key="2">
    <citation type="submission" date="2021-04" db="EMBL/GenBank/DDBJ databases">
        <authorList>
            <person name="Gilroy R."/>
        </authorList>
    </citation>
    <scope>NUCLEOTIDE SEQUENCE</scope>
    <source>
        <strain evidence="15">CHK33-7979</strain>
    </source>
</reference>
<dbReference type="InterPro" id="IPR013221">
    <property type="entry name" value="Mur_ligase_cen"/>
</dbReference>
<evidence type="ECO:0000256" key="1">
    <source>
        <dbReference type="ARBA" id="ARBA00022490"/>
    </source>
</evidence>
<evidence type="ECO:0000256" key="11">
    <source>
        <dbReference type="RuleBase" id="RU004136"/>
    </source>
</evidence>
<keyword evidence="5 10" id="KW-0067">ATP-binding</keyword>
<feature type="domain" description="Mur ligase C-terminal" evidence="13">
    <location>
        <begin position="322"/>
        <end position="446"/>
    </location>
</feature>
<dbReference type="GO" id="GO:0071555">
    <property type="term" value="P:cell wall organization"/>
    <property type="evidence" value="ECO:0007669"/>
    <property type="project" value="UniProtKB-KW"/>
</dbReference>
<dbReference type="InterPro" id="IPR005863">
    <property type="entry name" value="UDP-N-AcMur_synth"/>
</dbReference>
<dbReference type="NCBIfam" id="TIGR01143">
    <property type="entry name" value="murF"/>
    <property type="match status" value="1"/>
</dbReference>
<dbReference type="Gene3D" id="3.40.1190.10">
    <property type="entry name" value="Mur-like, catalytic domain"/>
    <property type="match status" value="1"/>
</dbReference>
<comment type="similarity">
    <text evidence="10">Belongs to the MurCDEF family. MurF subfamily.</text>
</comment>
<evidence type="ECO:0000256" key="5">
    <source>
        <dbReference type="ARBA" id="ARBA00022840"/>
    </source>
</evidence>
<dbReference type="InterPro" id="IPR036615">
    <property type="entry name" value="Mur_ligase_C_dom_sf"/>
</dbReference>
<keyword evidence="4 10" id="KW-0547">Nucleotide-binding</keyword>
<dbReference type="PANTHER" id="PTHR43024">
    <property type="entry name" value="UDP-N-ACETYLMURAMOYL-TRIPEPTIDE--D-ALANYL-D-ALANINE LIGASE"/>
    <property type="match status" value="1"/>
</dbReference>
<dbReference type="SUPFAM" id="SSF63418">
    <property type="entry name" value="MurE/MurF N-terminal domain"/>
    <property type="match status" value="1"/>
</dbReference>
<dbReference type="Pfam" id="PF02875">
    <property type="entry name" value="Mur_ligase_C"/>
    <property type="match status" value="1"/>
</dbReference>
<keyword evidence="3 10" id="KW-0132">Cell division</keyword>
<comment type="subcellular location">
    <subcellularLocation>
        <location evidence="10 11">Cytoplasm</location>
    </subcellularLocation>
</comment>
<evidence type="ECO:0000256" key="6">
    <source>
        <dbReference type="ARBA" id="ARBA00022960"/>
    </source>
</evidence>
<dbReference type="Proteomes" id="UP000886824">
    <property type="component" value="Unassembled WGS sequence"/>
</dbReference>
<dbReference type="AlphaFoldDB" id="A0A9D1Z1K0"/>
<evidence type="ECO:0000259" key="14">
    <source>
        <dbReference type="Pfam" id="PF08245"/>
    </source>
</evidence>
<keyword evidence="6 10" id="KW-0133">Cell shape</keyword>
<dbReference type="GO" id="GO:0047480">
    <property type="term" value="F:UDP-N-acetylmuramoyl-tripeptide-D-alanyl-D-alanine ligase activity"/>
    <property type="evidence" value="ECO:0007669"/>
    <property type="project" value="UniProtKB-UniRule"/>
</dbReference>
<dbReference type="Gene3D" id="3.40.1390.10">
    <property type="entry name" value="MurE/MurF, N-terminal domain"/>
    <property type="match status" value="1"/>
</dbReference>
<protein>
    <recommendedName>
        <fullName evidence="10 11">UDP-N-acetylmuramoyl-tripeptide--D-alanyl-D-alanine ligase</fullName>
        <ecNumber evidence="10 11">6.3.2.10</ecNumber>
    </recommendedName>
    <alternativeName>
        <fullName evidence="10">D-alanyl-D-alanine-adding enzyme</fullName>
    </alternativeName>
</protein>
<dbReference type="PROSITE" id="PS50890">
    <property type="entry name" value="PUA"/>
    <property type="match status" value="1"/>
</dbReference>
<comment type="function">
    <text evidence="10 11">Involved in cell wall formation. Catalyzes the final step in the synthesis of UDP-N-acetylmuramoyl-pentapeptide, the precursor of murein.</text>
</comment>
<dbReference type="SUPFAM" id="SSF53244">
    <property type="entry name" value="MurD-like peptide ligases, peptide-binding domain"/>
    <property type="match status" value="1"/>
</dbReference>
<dbReference type="Pfam" id="PF08245">
    <property type="entry name" value="Mur_ligase_M"/>
    <property type="match status" value="1"/>
</dbReference>
<keyword evidence="1 10" id="KW-0963">Cytoplasm</keyword>
<dbReference type="HAMAP" id="MF_02019">
    <property type="entry name" value="MurF"/>
    <property type="match status" value="1"/>
</dbReference>
<dbReference type="EC" id="6.3.2.10" evidence="10 11"/>
<dbReference type="PANTHER" id="PTHR43024:SF1">
    <property type="entry name" value="UDP-N-ACETYLMURAMOYL-TRIPEPTIDE--D-ALANYL-D-ALANINE LIGASE"/>
    <property type="match status" value="1"/>
</dbReference>
<dbReference type="InterPro" id="IPR000713">
    <property type="entry name" value="Mur_ligase_N"/>
</dbReference>
<dbReference type="Pfam" id="PF01225">
    <property type="entry name" value="Mur_ligase"/>
    <property type="match status" value="1"/>
</dbReference>
<feature type="domain" description="Mur ligase central" evidence="14">
    <location>
        <begin position="112"/>
        <end position="300"/>
    </location>
</feature>
<dbReference type="InterPro" id="IPR036565">
    <property type="entry name" value="Mur-like_cat_sf"/>
</dbReference>
<keyword evidence="7 10" id="KW-0573">Peptidoglycan synthesis</keyword>
<keyword evidence="2 10" id="KW-0436">Ligase</keyword>
<evidence type="ECO:0000256" key="3">
    <source>
        <dbReference type="ARBA" id="ARBA00022618"/>
    </source>
</evidence>
<dbReference type="GO" id="GO:0005737">
    <property type="term" value="C:cytoplasm"/>
    <property type="evidence" value="ECO:0007669"/>
    <property type="project" value="UniProtKB-SubCell"/>
</dbReference>
<evidence type="ECO:0000259" key="13">
    <source>
        <dbReference type="Pfam" id="PF02875"/>
    </source>
</evidence>
<evidence type="ECO:0000313" key="16">
    <source>
        <dbReference type="Proteomes" id="UP000886824"/>
    </source>
</evidence>
<evidence type="ECO:0000256" key="10">
    <source>
        <dbReference type="HAMAP-Rule" id="MF_02019"/>
    </source>
</evidence>
<feature type="domain" description="Mur ligase N-terminal catalytic" evidence="12">
    <location>
        <begin position="28"/>
        <end position="99"/>
    </location>
</feature>
<comment type="pathway">
    <text evidence="10 11">Cell wall biogenesis; peptidoglycan biosynthesis.</text>
</comment>
<gene>
    <name evidence="10" type="primary">murF</name>
    <name evidence="15" type="ORF">H9826_00260</name>
</gene>